<keyword evidence="10" id="KW-1185">Reference proteome</keyword>
<dbReference type="AlphaFoldDB" id="A0A6P8V1N9"/>
<dbReference type="Pfam" id="PF02038">
    <property type="entry name" value="ATP1G1_PLM_MAT8"/>
    <property type="match status" value="1"/>
</dbReference>
<dbReference type="PANTHER" id="PTHR14132">
    <property type="entry name" value="SODIUM/POTASSIUM-TRANSPORTING ATPASE SUBUNIT GAMMA"/>
    <property type="match status" value="1"/>
</dbReference>
<evidence type="ECO:0000313" key="11">
    <source>
        <dbReference type="RefSeq" id="XP_034084094.1"/>
    </source>
</evidence>
<keyword evidence="3 7" id="KW-0813">Transport</keyword>
<evidence type="ECO:0000313" key="10">
    <source>
        <dbReference type="Proteomes" id="UP000515161"/>
    </source>
</evidence>
<feature type="signal peptide" evidence="9">
    <location>
        <begin position="1"/>
        <end position="38"/>
    </location>
</feature>
<dbReference type="Proteomes" id="UP000515161">
    <property type="component" value="Unplaced"/>
</dbReference>
<evidence type="ECO:0000256" key="1">
    <source>
        <dbReference type="ARBA" id="ARBA00004167"/>
    </source>
</evidence>
<organism evidence="10 11">
    <name type="scientific">Gymnodraco acuticeps</name>
    <name type="common">Antarctic dragonfish</name>
    <dbReference type="NCBI Taxonomy" id="8218"/>
    <lineage>
        <taxon>Eukaryota</taxon>
        <taxon>Metazoa</taxon>
        <taxon>Chordata</taxon>
        <taxon>Craniata</taxon>
        <taxon>Vertebrata</taxon>
        <taxon>Euteleostomi</taxon>
        <taxon>Actinopterygii</taxon>
        <taxon>Neopterygii</taxon>
        <taxon>Teleostei</taxon>
        <taxon>Neoteleostei</taxon>
        <taxon>Acanthomorphata</taxon>
        <taxon>Eupercaria</taxon>
        <taxon>Perciformes</taxon>
        <taxon>Notothenioidei</taxon>
        <taxon>Bathydraconidae</taxon>
        <taxon>Gymnodraco</taxon>
    </lineage>
</organism>
<dbReference type="OrthoDB" id="8961850at2759"/>
<dbReference type="GO" id="GO:0017080">
    <property type="term" value="F:sodium channel regulator activity"/>
    <property type="evidence" value="ECO:0007669"/>
    <property type="project" value="TreeGrafter"/>
</dbReference>
<comment type="similarity">
    <text evidence="2 7">Belongs to the FXYD family.</text>
</comment>
<dbReference type="GO" id="GO:0006811">
    <property type="term" value="P:monoatomic ion transport"/>
    <property type="evidence" value="ECO:0007669"/>
    <property type="project" value="UniProtKB-KW"/>
</dbReference>
<proteinExistence type="inferred from homology"/>
<feature type="compositionally biased region" description="Polar residues" evidence="8">
    <location>
        <begin position="52"/>
        <end position="65"/>
    </location>
</feature>
<dbReference type="PANTHER" id="PTHR14132:SF23">
    <property type="entry name" value="FXYD DOMAIN-CONTAINING ION TRANSPORT REGULATOR"/>
    <property type="match status" value="1"/>
</dbReference>
<evidence type="ECO:0000256" key="7">
    <source>
        <dbReference type="RuleBase" id="RU364131"/>
    </source>
</evidence>
<feature type="chain" id="PRO_5028249965" description="FXYD domain-containing ion transport regulator" evidence="9">
    <location>
        <begin position="39"/>
        <end position="228"/>
    </location>
</feature>
<dbReference type="GO" id="GO:0016020">
    <property type="term" value="C:membrane"/>
    <property type="evidence" value="ECO:0007669"/>
    <property type="project" value="UniProtKB-SubCell"/>
</dbReference>
<evidence type="ECO:0000256" key="8">
    <source>
        <dbReference type="SAM" id="MobiDB-lite"/>
    </source>
</evidence>
<dbReference type="CDD" id="cd20323">
    <property type="entry name" value="FXYD_FXYD5"/>
    <property type="match status" value="1"/>
</dbReference>
<evidence type="ECO:0000256" key="3">
    <source>
        <dbReference type="ARBA" id="ARBA00022448"/>
    </source>
</evidence>
<evidence type="ECO:0000256" key="5">
    <source>
        <dbReference type="ARBA" id="ARBA00023065"/>
    </source>
</evidence>
<keyword evidence="9" id="KW-0732">Signal</keyword>
<evidence type="ECO:0000256" key="9">
    <source>
        <dbReference type="SAM" id="SignalP"/>
    </source>
</evidence>
<keyword evidence="6 7" id="KW-0472">Membrane</keyword>
<accession>A0A6P8V1N9</accession>
<name>A0A6P8V1N9_GYMAC</name>
<comment type="subcellular location">
    <subcellularLocation>
        <location evidence="1">Membrane</location>
        <topology evidence="1">Single-pass membrane protein</topology>
    </subcellularLocation>
</comment>
<reference evidence="11" key="1">
    <citation type="submission" date="2025-08" db="UniProtKB">
        <authorList>
            <consortium name="RefSeq"/>
        </authorList>
    </citation>
    <scope>IDENTIFICATION</scope>
</reference>
<keyword evidence="5 7" id="KW-0406">Ion transport</keyword>
<dbReference type="RefSeq" id="XP_034084094.1">
    <property type="nucleotide sequence ID" value="XM_034228203.1"/>
</dbReference>
<dbReference type="Gene3D" id="1.20.5.780">
    <property type="entry name" value="Single helix bin"/>
    <property type="match status" value="1"/>
</dbReference>
<dbReference type="GeneID" id="117554008"/>
<evidence type="ECO:0000256" key="6">
    <source>
        <dbReference type="ARBA" id="ARBA00023136"/>
    </source>
</evidence>
<sequence>MMRPTMNLWTRGAPRMDTKIYFSSLTFILFVMLKVARAQSPTTADQMQSVSNNMANGTTMPTAHTPTGRGVQSRFTRDADSSQETPATKRATSQQTSKPVNATTIQMNSTLGKYGAVSDIHNSHYFNETSCDLYLSFPLAPNNGTTKLQTKPTVTSSPSTTGKATKVVAWDPEQDKDFTYDYESLRYAGLTIAAVLFIVGIMVIGCGRICRLPNCHKKSSKSYQVVQG</sequence>
<dbReference type="KEGG" id="gacu:117554008"/>
<protein>
    <recommendedName>
        <fullName evidence="7">FXYD domain-containing ion transport regulator</fullName>
    </recommendedName>
</protein>
<dbReference type="CTD" id="53827"/>
<feature type="region of interest" description="Disordered" evidence="8">
    <location>
        <begin position="52"/>
        <end position="103"/>
    </location>
</feature>
<evidence type="ECO:0000256" key="4">
    <source>
        <dbReference type="ARBA" id="ARBA00022692"/>
    </source>
</evidence>
<keyword evidence="4 7" id="KW-0812">Transmembrane</keyword>
<feature type="compositionally biased region" description="Polar residues" evidence="8">
    <location>
        <begin position="82"/>
        <end position="103"/>
    </location>
</feature>
<dbReference type="GO" id="GO:0043269">
    <property type="term" value="P:regulation of monoatomic ion transport"/>
    <property type="evidence" value="ECO:0007669"/>
    <property type="project" value="InterPro"/>
</dbReference>
<feature type="transmembrane region" description="Helical" evidence="7">
    <location>
        <begin position="187"/>
        <end position="210"/>
    </location>
</feature>
<gene>
    <name evidence="11" type="primary">fxyd5</name>
</gene>
<dbReference type="InterPro" id="IPR000272">
    <property type="entry name" value="Ion-transport_regulator_FXYD"/>
</dbReference>
<dbReference type="InParanoid" id="A0A6P8V1N9"/>
<evidence type="ECO:0000256" key="2">
    <source>
        <dbReference type="ARBA" id="ARBA00005948"/>
    </source>
</evidence>
<keyword evidence="7" id="KW-1133">Transmembrane helix</keyword>